<proteinExistence type="inferred from homology"/>
<dbReference type="AlphaFoldDB" id="A0A8C6UQ34"/>
<dbReference type="Ensembl" id="ENSNMLT00000042784.1">
    <property type="protein sequence ID" value="ENSNMLP00000038431.1"/>
    <property type="gene ID" value="ENSNMLG00000023720.1"/>
</dbReference>
<name>A0A8C6UQ34_9GOBI</name>
<reference evidence="15" key="1">
    <citation type="submission" date="2025-08" db="UniProtKB">
        <authorList>
            <consortium name="Ensembl"/>
        </authorList>
    </citation>
    <scope>IDENTIFICATION</scope>
</reference>
<evidence type="ECO:0000256" key="6">
    <source>
        <dbReference type="ARBA" id="ARBA00022968"/>
    </source>
</evidence>
<dbReference type="PANTHER" id="PTHR12369:SF19">
    <property type="entry name" value="CHONDROITIN SULFATE N-ACETYLGALACTOSAMINYLTRANSFERASE 1"/>
    <property type="match status" value="1"/>
</dbReference>
<dbReference type="Proteomes" id="UP000694523">
    <property type="component" value="Unplaced"/>
</dbReference>
<keyword evidence="6 13" id="KW-0735">Signal-anchor</keyword>
<dbReference type="FunFam" id="3.90.550.10:FF:000059">
    <property type="entry name" value="Hexosyltransferase"/>
    <property type="match status" value="1"/>
</dbReference>
<keyword evidence="8 13" id="KW-0333">Golgi apparatus</keyword>
<comment type="similarity">
    <text evidence="2 13">Belongs to the chondroitin N-acetylgalactosaminyltransferase family.</text>
</comment>
<evidence type="ECO:0000256" key="3">
    <source>
        <dbReference type="ARBA" id="ARBA00022679"/>
    </source>
</evidence>
<keyword evidence="7" id="KW-1133">Transmembrane helix</keyword>
<dbReference type="InterPro" id="IPR008428">
    <property type="entry name" value="Chond_GalNAc"/>
</dbReference>
<evidence type="ECO:0000256" key="4">
    <source>
        <dbReference type="ARBA" id="ARBA00022692"/>
    </source>
</evidence>
<keyword evidence="10" id="KW-0472">Membrane</keyword>
<accession>A0A8C6UQ34</accession>
<evidence type="ECO:0000256" key="13">
    <source>
        <dbReference type="RuleBase" id="RU364016"/>
    </source>
</evidence>
<dbReference type="InterPro" id="IPR051227">
    <property type="entry name" value="CS_glycosyltransferase"/>
</dbReference>
<dbReference type="Gene3D" id="3.90.550.10">
    <property type="entry name" value="Spore Coat Polysaccharide Biosynthesis Protein SpsA, Chain A"/>
    <property type="match status" value="1"/>
</dbReference>
<keyword evidence="16" id="KW-1185">Reference proteome</keyword>
<evidence type="ECO:0000256" key="10">
    <source>
        <dbReference type="ARBA" id="ARBA00023136"/>
    </source>
</evidence>
<evidence type="ECO:0000256" key="11">
    <source>
        <dbReference type="ARBA" id="ARBA00023180"/>
    </source>
</evidence>
<keyword evidence="9 14" id="KW-0175">Coiled coil</keyword>
<evidence type="ECO:0000256" key="12">
    <source>
        <dbReference type="ARBA" id="ARBA00052383"/>
    </source>
</evidence>
<keyword evidence="5" id="KW-0479">Metal-binding</keyword>
<keyword evidence="4" id="KW-0812">Transmembrane</keyword>
<dbReference type="GO" id="GO:0047238">
    <property type="term" value="F:glucuronosyl-N-acetylgalactosaminyl-proteoglycan 4-beta-N-acetylgalactosaminyltransferase activity"/>
    <property type="evidence" value="ECO:0007669"/>
    <property type="project" value="TreeGrafter"/>
</dbReference>
<evidence type="ECO:0000256" key="7">
    <source>
        <dbReference type="ARBA" id="ARBA00022989"/>
    </source>
</evidence>
<dbReference type="InterPro" id="IPR029044">
    <property type="entry name" value="Nucleotide-diphossugar_trans"/>
</dbReference>
<evidence type="ECO:0000256" key="9">
    <source>
        <dbReference type="ARBA" id="ARBA00023054"/>
    </source>
</evidence>
<sequence>KNSYYKDLSKRMRWLLALVARVGLVLLALSCCLALAYFLACKPASTRHSPLLSGGAAASKERYMALLQEREDSHRHYVNSLSKQIAELKEALQERTQQLQGSLDKAKARGILPLGLESLRKHPAQIDLREFFRSQLNQAKVTSGVEVPSEYAVNPYDAFSLNRVFQLETGLTKHPEERPVRKDRRDELNGAVESALHVLNGPLQHVDTSRRKTTFSPADFIQGLTRTERDRGTVYDLVFKGDTPQDFTQLVLFRPFGPLLKVRSDTVDTHSVLINIVVPLSKRLDTFRQFMSNFRRVCIQQDGRVHLTVVYFGRDQIHQIKAILDQTTRETRFRSFTLILLNEDFSRGRGLEVGARAWRRSQNVLLFFCDVDIYFTADFLASCRLNAEPGKKVYYPILFSQYNPAIIYSNQTRPPPLQQQLVIGKESGFWRDFGFGMTCQYRSDFLNIGGFDRSIKGWGLEDVHLYRKYLHSKLMVIRAPSRGLFHLWHEKTCADELPQDKYKMCMQTKAMSEASHGQLGVLFFKQQIEEHSKLQKQKGR</sequence>
<evidence type="ECO:0000256" key="2">
    <source>
        <dbReference type="ARBA" id="ARBA00009239"/>
    </source>
</evidence>
<evidence type="ECO:0000256" key="14">
    <source>
        <dbReference type="SAM" id="Coils"/>
    </source>
</evidence>
<dbReference type="GO" id="GO:0050650">
    <property type="term" value="P:chondroitin sulfate proteoglycan biosynthetic process"/>
    <property type="evidence" value="ECO:0007669"/>
    <property type="project" value="UniProtKB-ARBA"/>
</dbReference>
<dbReference type="GO" id="GO:0047237">
    <property type="term" value="F:glucuronylgalactosylproteoglycan 4-beta-N-acetylgalactosaminyltransferase activity"/>
    <property type="evidence" value="ECO:0007669"/>
    <property type="project" value="UniProtKB-EC"/>
</dbReference>
<keyword evidence="3 13" id="KW-0808">Transferase</keyword>
<dbReference type="Pfam" id="PF05679">
    <property type="entry name" value="CHGN"/>
    <property type="match status" value="1"/>
</dbReference>
<dbReference type="GO" id="GO:0046872">
    <property type="term" value="F:metal ion binding"/>
    <property type="evidence" value="ECO:0007669"/>
    <property type="project" value="UniProtKB-KW"/>
</dbReference>
<comment type="subcellular location">
    <subcellularLocation>
        <location evidence="1 13">Golgi apparatus</location>
        <location evidence="1 13">Golgi stack membrane</location>
        <topology evidence="1 13">Single-pass type II membrane protein</topology>
    </subcellularLocation>
</comment>
<keyword evidence="11" id="KW-0325">Glycoprotein</keyword>
<evidence type="ECO:0000256" key="8">
    <source>
        <dbReference type="ARBA" id="ARBA00023034"/>
    </source>
</evidence>
<reference evidence="15" key="2">
    <citation type="submission" date="2025-09" db="UniProtKB">
        <authorList>
            <consortium name="Ensembl"/>
        </authorList>
    </citation>
    <scope>IDENTIFICATION</scope>
</reference>
<evidence type="ECO:0000313" key="16">
    <source>
        <dbReference type="Proteomes" id="UP000694523"/>
    </source>
</evidence>
<evidence type="ECO:0000256" key="1">
    <source>
        <dbReference type="ARBA" id="ARBA00004447"/>
    </source>
</evidence>
<dbReference type="PANTHER" id="PTHR12369">
    <property type="entry name" value="CHONDROITIN SYNTHASE"/>
    <property type="match status" value="1"/>
</dbReference>
<evidence type="ECO:0000313" key="15">
    <source>
        <dbReference type="Ensembl" id="ENSNMLP00000038431.1"/>
    </source>
</evidence>
<dbReference type="EC" id="2.4.1.-" evidence="13"/>
<organism evidence="15 16">
    <name type="scientific">Neogobius melanostomus</name>
    <name type="common">round goby</name>
    <dbReference type="NCBI Taxonomy" id="47308"/>
    <lineage>
        <taxon>Eukaryota</taxon>
        <taxon>Metazoa</taxon>
        <taxon>Chordata</taxon>
        <taxon>Craniata</taxon>
        <taxon>Vertebrata</taxon>
        <taxon>Euteleostomi</taxon>
        <taxon>Actinopterygii</taxon>
        <taxon>Neopterygii</taxon>
        <taxon>Teleostei</taxon>
        <taxon>Neoteleostei</taxon>
        <taxon>Acanthomorphata</taxon>
        <taxon>Gobiaria</taxon>
        <taxon>Gobiiformes</taxon>
        <taxon>Gobioidei</taxon>
        <taxon>Gobiidae</taxon>
        <taxon>Benthophilinae</taxon>
        <taxon>Neogobiini</taxon>
        <taxon>Neogobius</taxon>
    </lineage>
</organism>
<dbReference type="SUPFAM" id="SSF53448">
    <property type="entry name" value="Nucleotide-diphospho-sugar transferases"/>
    <property type="match status" value="1"/>
</dbReference>
<comment type="catalytic activity">
    <reaction evidence="12">
        <text>3-O-(beta-D-GlcA-(1-&gt;3)-beta-D-Gal-(1-&gt;3)-beta-D-Gal-(1-&gt;4)-beta-D-Xyl)-L-seryl-[protein] + UDP-N-acetyl-alpha-D-galactosamine = 3-O-(beta-D-GalNAc-(1-&gt;4)-beta-D-GlcA-(1-&gt;3)-beta-D-Gal-(1-&gt;3)-beta-D-Gal-(1-&gt;4)-beta-D-Xyl)-L-seryl-[protein] + UDP + H(+)</text>
        <dbReference type="Rhea" id="RHEA:23464"/>
        <dbReference type="Rhea" id="RHEA-COMP:12573"/>
        <dbReference type="Rhea" id="RHEA-COMP:12575"/>
        <dbReference type="ChEBI" id="CHEBI:15378"/>
        <dbReference type="ChEBI" id="CHEBI:58223"/>
        <dbReference type="ChEBI" id="CHEBI:67138"/>
        <dbReference type="ChEBI" id="CHEBI:132093"/>
        <dbReference type="ChEBI" id="CHEBI:132105"/>
        <dbReference type="EC" id="2.4.1.174"/>
    </reaction>
</comment>
<dbReference type="GO" id="GO:0032580">
    <property type="term" value="C:Golgi cisterna membrane"/>
    <property type="evidence" value="ECO:0007669"/>
    <property type="project" value="UniProtKB-SubCell"/>
</dbReference>
<feature type="coiled-coil region" evidence="14">
    <location>
        <begin position="78"/>
        <end position="109"/>
    </location>
</feature>
<evidence type="ECO:0000256" key="5">
    <source>
        <dbReference type="ARBA" id="ARBA00022723"/>
    </source>
</evidence>
<protein>
    <recommendedName>
        <fullName evidence="13">Hexosyltransferase</fullName>
        <ecNumber evidence="13">2.4.1.-</ecNumber>
    </recommendedName>
</protein>